<dbReference type="SUPFAM" id="SSF51905">
    <property type="entry name" value="FAD/NAD(P)-binding domain"/>
    <property type="match status" value="2"/>
</dbReference>
<evidence type="ECO:0000313" key="8">
    <source>
        <dbReference type="EMBL" id="CUV01535.1"/>
    </source>
</evidence>
<keyword evidence="7 8" id="KW-0503">Monooxygenase</keyword>
<proteinExistence type="inferred from homology"/>
<dbReference type="GO" id="GO:0050660">
    <property type="term" value="F:flavin adenine dinucleotide binding"/>
    <property type="evidence" value="ECO:0007669"/>
    <property type="project" value="InterPro"/>
</dbReference>
<dbReference type="GO" id="GO:0018667">
    <property type="term" value="F:cyclohexanone monooxygenase activity"/>
    <property type="evidence" value="ECO:0007669"/>
    <property type="project" value="UniProtKB-EC"/>
</dbReference>
<dbReference type="AlphaFoldDB" id="A0A160V8L6"/>
<evidence type="ECO:0000256" key="2">
    <source>
        <dbReference type="ARBA" id="ARBA00010139"/>
    </source>
</evidence>
<dbReference type="PANTHER" id="PTHR43098:SF3">
    <property type="entry name" value="L-ORNITHINE N(5)-MONOOXYGENASE-RELATED"/>
    <property type="match status" value="1"/>
</dbReference>
<evidence type="ECO:0000256" key="1">
    <source>
        <dbReference type="ARBA" id="ARBA00001974"/>
    </source>
</evidence>
<keyword evidence="5" id="KW-0521">NADP</keyword>
<comment type="cofactor">
    <cofactor evidence="1">
        <name>FAD</name>
        <dbReference type="ChEBI" id="CHEBI:57692"/>
    </cofactor>
</comment>
<comment type="similarity">
    <text evidence="2">Belongs to the FAD-binding monooxygenase family.</text>
</comment>
<dbReference type="GO" id="GO:0004499">
    <property type="term" value="F:N,N-dimethylaniline monooxygenase activity"/>
    <property type="evidence" value="ECO:0007669"/>
    <property type="project" value="InterPro"/>
</dbReference>
<dbReference type="EMBL" id="FAXA01000097">
    <property type="protein sequence ID" value="CUV01535.1"/>
    <property type="molecule type" value="Genomic_DNA"/>
</dbReference>
<dbReference type="EC" id="1.14.13.22" evidence="8"/>
<gene>
    <name evidence="8" type="ORF">MGWOODY_Clf529</name>
</gene>
<dbReference type="Pfam" id="PF00743">
    <property type="entry name" value="FMO-like"/>
    <property type="match status" value="1"/>
</dbReference>
<dbReference type="InterPro" id="IPR020946">
    <property type="entry name" value="Flavin_mOase-like"/>
</dbReference>
<accession>A0A160V8L6</accession>
<evidence type="ECO:0000256" key="7">
    <source>
        <dbReference type="ARBA" id="ARBA00023033"/>
    </source>
</evidence>
<dbReference type="InterPro" id="IPR050775">
    <property type="entry name" value="FAD-binding_Monooxygenases"/>
</dbReference>
<evidence type="ECO:0000256" key="4">
    <source>
        <dbReference type="ARBA" id="ARBA00022827"/>
    </source>
</evidence>
<dbReference type="GO" id="GO:0050661">
    <property type="term" value="F:NADP binding"/>
    <property type="evidence" value="ECO:0007669"/>
    <property type="project" value="InterPro"/>
</dbReference>
<evidence type="ECO:0000256" key="6">
    <source>
        <dbReference type="ARBA" id="ARBA00023002"/>
    </source>
</evidence>
<evidence type="ECO:0000256" key="3">
    <source>
        <dbReference type="ARBA" id="ARBA00022630"/>
    </source>
</evidence>
<keyword evidence="4" id="KW-0274">FAD</keyword>
<sequence>MSDSKNSPDFDAVVIGAGFAGLGMLRRLREEHGMSVQVYETGSGVGGTWYWNRYPGARCDSESYMYCFSFSKELLQDWNWSGKYPEQPEILSYLNHVADRFDLRRNIQFNTRVTSARFLEDAGLWEVETDQGNLVTSQFLITGIGCISSGNVPSIEGLDSFQGEWYHTGSWPHEKVEFAGKRVAVIGTGSSGVQSIPVIAEQAEHLTVFQRTPQYTIPARHATVDRKFLEEVVKPNYDEILEQARWSTGGFPINRDERSALQVTAAERVEAYEAGWAEGGIRFLGASFKDISTDRRANDTMAEFIRRKIREMVRDPETAEKLMPTDHPFGSKRPLIDTDYFETYNNENVELVDIRHSPIKEITPNGIRTEDQDFEFDMIVFATGFDAMTGTYFKMDIRGKNDLSLKDKWSEGPKTYLGLQAAGFPNLFMITGPGSPSVLSNMPVSIEQHIDWIADFLQYTRERDIKTVEADVDAETAWVAHVNEVAEPTMYMLANSWYLGANIPGKPRVFMPYVGGLGNYRKKCNEVANNGYEGFILESGSRGINGL</sequence>
<name>A0A160V8L6_9ZZZZ</name>
<dbReference type="Gene3D" id="3.50.50.60">
    <property type="entry name" value="FAD/NAD(P)-binding domain"/>
    <property type="match status" value="2"/>
</dbReference>
<protein>
    <submittedName>
        <fullName evidence="8">Cyclohexanone monooxygenase</fullName>
        <ecNumber evidence="8">1.14.13.22</ecNumber>
    </submittedName>
</protein>
<organism evidence="8">
    <name type="scientific">hydrothermal vent metagenome</name>
    <dbReference type="NCBI Taxonomy" id="652676"/>
    <lineage>
        <taxon>unclassified sequences</taxon>
        <taxon>metagenomes</taxon>
        <taxon>ecological metagenomes</taxon>
    </lineage>
</organism>
<keyword evidence="3" id="KW-0285">Flavoprotein</keyword>
<reference evidence="8" key="1">
    <citation type="submission" date="2015-10" db="EMBL/GenBank/DDBJ databases">
        <authorList>
            <person name="Gilbert D.G."/>
        </authorList>
    </citation>
    <scope>NUCLEOTIDE SEQUENCE</scope>
</reference>
<dbReference type="PANTHER" id="PTHR43098">
    <property type="entry name" value="L-ORNITHINE N(5)-MONOOXYGENASE-RELATED"/>
    <property type="match status" value="1"/>
</dbReference>
<keyword evidence="6 8" id="KW-0560">Oxidoreductase</keyword>
<dbReference type="InterPro" id="IPR036188">
    <property type="entry name" value="FAD/NAD-bd_sf"/>
</dbReference>
<evidence type="ECO:0000256" key="5">
    <source>
        <dbReference type="ARBA" id="ARBA00022857"/>
    </source>
</evidence>